<dbReference type="InterPro" id="IPR000873">
    <property type="entry name" value="AMP-dep_synth/lig_dom"/>
</dbReference>
<dbReference type="PANTHER" id="PTHR43767:SF1">
    <property type="entry name" value="NONRIBOSOMAL PEPTIDE SYNTHASE PES1 (EUROFUNG)-RELATED"/>
    <property type="match status" value="1"/>
</dbReference>
<keyword evidence="4" id="KW-0436">Ligase</keyword>
<dbReference type="PANTHER" id="PTHR43767">
    <property type="entry name" value="LONG-CHAIN-FATTY-ACID--COA LIGASE"/>
    <property type="match status" value="1"/>
</dbReference>
<feature type="compositionally biased region" description="Basic and acidic residues" evidence="1">
    <location>
        <begin position="9"/>
        <end position="21"/>
    </location>
</feature>
<organism evidence="4 5">
    <name type="scientific">Mycolicibacterium hippocampi</name>
    <dbReference type="NCBI Taxonomy" id="659824"/>
    <lineage>
        <taxon>Bacteria</taxon>
        <taxon>Bacillati</taxon>
        <taxon>Actinomycetota</taxon>
        <taxon>Actinomycetes</taxon>
        <taxon>Mycobacteriales</taxon>
        <taxon>Mycobacteriaceae</taxon>
        <taxon>Mycolicibacterium</taxon>
    </lineage>
</organism>
<dbReference type="AlphaFoldDB" id="A0A850PLW5"/>
<evidence type="ECO:0000313" key="4">
    <source>
        <dbReference type="EMBL" id="NVN51568.1"/>
    </source>
</evidence>
<dbReference type="InterPro" id="IPR045851">
    <property type="entry name" value="AMP-bd_C_sf"/>
</dbReference>
<dbReference type="Pfam" id="PF13193">
    <property type="entry name" value="AMP-binding_C"/>
    <property type="match status" value="1"/>
</dbReference>
<evidence type="ECO:0000313" key="5">
    <source>
        <dbReference type="Proteomes" id="UP000570517"/>
    </source>
</evidence>
<dbReference type="InterPro" id="IPR025110">
    <property type="entry name" value="AMP-bd_C"/>
</dbReference>
<comment type="caution">
    <text evidence="4">The sequence shown here is derived from an EMBL/GenBank/DDBJ whole genome shotgun (WGS) entry which is preliminary data.</text>
</comment>
<dbReference type="Pfam" id="PF00501">
    <property type="entry name" value="AMP-binding"/>
    <property type="match status" value="1"/>
</dbReference>
<dbReference type="GO" id="GO:0016878">
    <property type="term" value="F:acid-thiol ligase activity"/>
    <property type="evidence" value="ECO:0007669"/>
    <property type="project" value="UniProtKB-ARBA"/>
</dbReference>
<reference evidence="4 5" key="1">
    <citation type="submission" date="2020-05" db="EMBL/GenBank/DDBJ databases">
        <title>Draft genome sequence of Mycobacterium hippocampi DL, isolated from European seabass, Dicentrarchus labrax, reared in fish farms.</title>
        <authorList>
            <person name="Stathopoulou P."/>
            <person name="Asimakis E."/>
            <person name="Tzokas K."/>
            <person name="Batargias C."/>
            <person name="Tsiamis G."/>
        </authorList>
    </citation>
    <scope>NUCLEOTIDE SEQUENCE [LARGE SCALE GENOMIC DNA]</scope>
    <source>
        <strain evidence="4 5">DL</strain>
    </source>
</reference>
<sequence length="562" mass="59855">MSTEFLPDQGDHQHLGPDHTDLAHGFVPFPEERAQEYRRAGYWTGRPLDSVLTEAAASWPDRPAVIDTAQTYSFAELDAVADRFAAGLADLGITDGDRVLLQLPNSCRFAVALFGLLRAGAVPVMCLPGHRSAELGHFAQISGAVALIVADRAGGFDYLDMAAGVAAGNPALRHVIVDGDSGPFQSFEALIEFDGPPAPARRVDPALPALLLVSGGTTGLPKLIARTHDDYVYNARACAQACDMTGDDAYLVALPAGHNFPLACPGLLGSMTVGAPTVFTADPSPEAAFALIDRHQITVTGLVNALAKVWAQACDWEPVLPTSLRFVQVGGSRMSPEEAAFILDNLTPGMSQIFGMAEGMLNFTRPGDPVDAKVHTQGRPMSPHDEMRVVDENGDEVAPGDEGELLVRGPYTLNGYYRADDANARSFSPDGFYRTGDRVRIFADGPRAGYVEVVGRIKDVIHRGGETVSATDLEDHLHTHPTIYAAAAVALPDEYLGEKICAAVVFRGKPITLTELNSYLDERGASAHARPDVLKPMPSLPTTAVGKVDKKQLVAMLSVAGT</sequence>
<dbReference type="Gene3D" id="3.40.50.12780">
    <property type="entry name" value="N-terminal domain of ligase-like"/>
    <property type="match status" value="1"/>
</dbReference>
<evidence type="ECO:0000256" key="1">
    <source>
        <dbReference type="SAM" id="MobiDB-lite"/>
    </source>
</evidence>
<dbReference type="SUPFAM" id="SSF56801">
    <property type="entry name" value="Acetyl-CoA synthetase-like"/>
    <property type="match status" value="1"/>
</dbReference>
<feature type="domain" description="AMP-dependent synthetase/ligase" evidence="2">
    <location>
        <begin position="53"/>
        <end position="417"/>
    </location>
</feature>
<dbReference type="EMBL" id="JABFYL010000039">
    <property type="protein sequence ID" value="NVN51568.1"/>
    <property type="molecule type" value="Genomic_DNA"/>
</dbReference>
<dbReference type="Proteomes" id="UP000570517">
    <property type="component" value="Unassembled WGS sequence"/>
</dbReference>
<proteinExistence type="predicted"/>
<dbReference type="RefSeq" id="WP_178359862.1">
    <property type="nucleotide sequence ID" value="NZ_JABFYL010000039.1"/>
</dbReference>
<feature type="region of interest" description="Disordered" evidence="1">
    <location>
        <begin position="1"/>
        <end position="21"/>
    </location>
</feature>
<gene>
    <name evidence="4" type="ORF">HLY00_1555</name>
</gene>
<feature type="domain" description="AMP-binding enzyme C-terminal" evidence="3">
    <location>
        <begin position="473"/>
        <end position="547"/>
    </location>
</feature>
<dbReference type="InterPro" id="IPR050237">
    <property type="entry name" value="ATP-dep_AMP-bd_enzyme"/>
</dbReference>
<evidence type="ECO:0000259" key="2">
    <source>
        <dbReference type="Pfam" id="PF00501"/>
    </source>
</evidence>
<protein>
    <submittedName>
        <fullName evidence="4">Bifunctional salicyl-AMP ligase/salicyl-S-MbtB synthetase MbtA</fullName>
    </submittedName>
</protein>
<name>A0A850PLW5_9MYCO</name>
<evidence type="ECO:0000259" key="3">
    <source>
        <dbReference type="Pfam" id="PF13193"/>
    </source>
</evidence>
<dbReference type="InterPro" id="IPR042099">
    <property type="entry name" value="ANL_N_sf"/>
</dbReference>
<accession>A0A850PLW5</accession>
<keyword evidence="5" id="KW-1185">Reference proteome</keyword>
<dbReference type="Gene3D" id="3.30.300.30">
    <property type="match status" value="1"/>
</dbReference>